<dbReference type="Proteomes" id="UP000694240">
    <property type="component" value="Chromosome 10"/>
</dbReference>
<organism evidence="1 2">
    <name type="scientific">Arabidopsis thaliana x Arabidopsis arenosa</name>
    <dbReference type="NCBI Taxonomy" id="1240361"/>
    <lineage>
        <taxon>Eukaryota</taxon>
        <taxon>Viridiplantae</taxon>
        <taxon>Streptophyta</taxon>
        <taxon>Embryophyta</taxon>
        <taxon>Tracheophyta</taxon>
        <taxon>Spermatophyta</taxon>
        <taxon>Magnoliopsida</taxon>
        <taxon>eudicotyledons</taxon>
        <taxon>Gunneridae</taxon>
        <taxon>Pentapetalae</taxon>
        <taxon>rosids</taxon>
        <taxon>malvids</taxon>
        <taxon>Brassicales</taxon>
        <taxon>Brassicaceae</taxon>
        <taxon>Camelineae</taxon>
        <taxon>Arabidopsis</taxon>
    </lineage>
</organism>
<name>A0A8T1ZLN1_9BRAS</name>
<sequence length="71" mass="8233">MPEANNNELVISYLEPKVFKGPCYTSCIKKTLSREPLTAHSFDCHWSSRCQLKKHITFVIKISFPQTITFK</sequence>
<dbReference type="EMBL" id="JAEFBK010000010">
    <property type="protein sequence ID" value="KAG7559613.1"/>
    <property type="molecule type" value="Genomic_DNA"/>
</dbReference>
<comment type="caution">
    <text evidence="1">The sequence shown here is derived from an EMBL/GenBank/DDBJ whole genome shotgun (WGS) entry which is preliminary data.</text>
</comment>
<protein>
    <submittedName>
        <fullName evidence="1">Uncharacterized protein</fullName>
    </submittedName>
</protein>
<evidence type="ECO:0000313" key="2">
    <source>
        <dbReference type="Proteomes" id="UP000694240"/>
    </source>
</evidence>
<dbReference type="AlphaFoldDB" id="A0A8T1ZLN1"/>
<keyword evidence="2" id="KW-1185">Reference proteome</keyword>
<reference evidence="1 2" key="1">
    <citation type="submission" date="2020-12" db="EMBL/GenBank/DDBJ databases">
        <title>Concerted genomic and epigenomic changes stabilize Arabidopsis allopolyploids.</title>
        <authorList>
            <person name="Chen Z."/>
        </authorList>
    </citation>
    <scope>NUCLEOTIDE SEQUENCE [LARGE SCALE GENOMIC DNA]</scope>
    <source>
        <strain evidence="1">Allo738</strain>
        <tissue evidence="1">Leaf</tissue>
    </source>
</reference>
<evidence type="ECO:0000313" key="1">
    <source>
        <dbReference type="EMBL" id="KAG7559613.1"/>
    </source>
</evidence>
<proteinExistence type="predicted"/>
<accession>A0A8T1ZLN1</accession>
<gene>
    <name evidence="1" type="ORF">ISN45_Aa05g012090</name>
</gene>